<gene>
    <name evidence="1" type="ORF">MSMAL_1706</name>
</gene>
<protein>
    <submittedName>
        <fullName evidence="1">Uncharacterized protein</fullName>
    </submittedName>
</protein>
<dbReference type="AlphaFoldDB" id="A0A0E3RRR8"/>
<sequence length="80" mass="9123">MYMLEAMETEILKHLYEMGMFGINEGWEKQSKLDKNAVDELYRAKLVNKSVPKGFVRLSERGVGAVLFGLQNADKISELL</sequence>
<dbReference type="Proteomes" id="UP000033063">
    <property type="component" value="Chromosome"/>
</dbReference>
<evidence type="ECO:0000313" key="1">
    <source>
        <dbReference type="EMBL" id="AKB68249.1"/>
    </source>
</evidence>
<evidence type="ECO:0000313" key="2">
    <source>
        <dbReference type="Proteomes" id="UP000033063"/>
    </source>
</evidence>
<proteinExistence type="predicted"/>
<dbReference type="PATRIC" id="fig|1434114.4.peg.2155"/>
<organism evidence="1 2">
    <name type="scientific">Methanosarcina mazei LYC</name>
    <dbReference type="NCBI Taxonomy" id="1434114"/>
    <lineage>
        <taxon>Archaea</taxon>
        <taxon>Methanobacteriati</taxon>
        <taxon>Methanobacteriota</taxon>
        <taxon>Stenosarchaea group</taxon>
        <taxon>Methanomicrobia</taxon>
        <taxon>Methanosarcinales</taxon>
        <taxon>Methanosarcinaceae</taxon>
        <taxon>Methanosarcina</taxon>
    </lineage>
</organism>
<dbReference type="EMBL" id="CP009513">
    <property type="protein sequence ID" value="AKB68249.1"/>
    <property type="molecule type" value="Genomic_DNA"/>
</dbReference>
<dbReference type="HOGENOM" id="CLU_178215_0_0_2"/>
<name>A0A0E3RRR8_METMZ</name>
<reference evidence="1 2" key="1">
    <citation type="submission" date="2014-07" db="EMBL/GenBank/DDBJ databases">
        <title>Methanogenic archaea and the global carbon cycle.</title>
        <authorList>
            <person name="Henriksen J.R."/>
            <person name="Luke J."/>
            <person name="Reinhart S."/>
            <person name="Benedict M.N."/>
            <person name="Youngblut N.D."/>
            <person name="Metcalf M.E."/>
            <person name="Whitaker R.J."/>
            <person name="Metcalf W.W."/>
        </authorList>
    </citation>
    <scope>NUCLEOTIDE SEQUENCE [LARGE SCALE GENOMIC DNA]</scope>
    <source>
        <strain evidence="1 2">LYC</strain>
    </source>
</reference>
<accession>A0A0E3RRR8</accession>